<gene>
    <name evidence="1" type="ORF">N3K66_008147</name>
</gene>
<proteinExistence type="predicted"/>
<evidence type="ECO:0000313" key="1">
    <source>
        <dbReference type="EMBL" id="KAI9897125.1"/>
    </source>
</evidence>
<sequence length="772" mass="83655">MPGTITAPQTLYDKVLRDHTVDEKEDGTILLYIDRHLVHEVTSPQAFEGLKNAGRQVRRPDCTLATSDHNVPTESRANFKDVSSFIDDADSRTQCATLEDNVKDFKLTYFGLTDKRQGIVHIIGPEQGFTLPGTTVVCGDSHTSTHGAFGSLAFGIGTSEVEHVLATQTLISKRSKNMKVQVDGELAPGVSSKDIILHVIGLIGTAGGTGCVIEFCGSAIRSLSMEARMSICNMSIEGGARAGMIAPDETTFEYLKGRPLAPKPDSAEWKRAVEYWSSLHSDDGAKFDKEIYINAKDIPPTVTWGTSPQDIVAITGVIPSPDDFEDPDKKKACERALEYMGLTAGSPVEDVVVDKVFIGSCTNARIEDLRAAARIVKGKKVAPNIKRAMIVPGSGLVKNQAEEEGIDKIFEEAGFEWREAGCSMCLGMNPDILSPKERCASTSNRNFEGRQGAGGRTHLMSPVMAAACAIVGKLADVRKVAGPEQVSPLKASPQISVADPFVEDITSDEDLDRIIDAPDDGAASGGASGAPAASAGMTKFTQLKGIAAPMERSNVDTDAIIPKQFLKTIKRSGLGSALFYQWRYDTETGKENPDFVLNQEPYRSAKILVVTGPNFGCGSSREHAPWAMLDFGIRCIIAPSFADIHETNLFKNGMLPVVLAPEALLKVTDEAKAGREVEIDLPNQTVKTAEGEDIGKFEVESFKKHCLINGLDDIGLTIQMEDKIRDFEKRRTKNTPWLDGSGYLKRKGPVKIEAAPVPKTNRGEVKEDPLQW</sequence>
<reference evidence="1" key="1">
    <citation type="submission" date="2022-10" db="EMBL/GenBank/DDBJ databases">
        <title>Complete Genome of Trichothecium roseum strain YXFP-22015, a Plant Pathogen Isolated from Citrus.</title>
        <authorList>
            <person name="Wang Y."/>
            <person name="Zhu L."/>
        </authorList>
    </citation>
    <scope>NUCLEOTIDE SEQUENCE</scope>
    <source>
        <strain evidence="1">YXFP-22015</strain>
    </source>
</reference>
<comment type="caution">
    <text evidence="1">The sequence shown here is derived from an EMBL/GenBank/DDBJ whole genome shotgun (WGS) entry which is preliminary data.</text>
</comment>
<accession>A0ACC0USL7</accession>
<keyword evidence="2" id="KW-1185">Reference proteome</keyword>
<evidence type="ECO:0000313" key="2">
    <source>
        <dbReference type="Proteomes" id="UP001163324"/>
    </source>
</evidence>
<name>A0ACC0USL7_9HYPO</name>
<protein>
    <submittedName>
        <fullName evidence="1">Uncharacterized protein</fullName>
    </submittedName>
</protein>
<dbReference type="Proteomes" id="UP001163324">
    <property type="component" value="Chromosome 8"/>
</dbReference>
<dbReference type="EMBL" id="CM047947">
    <property type="protein sequence ID" value="KAI9897125.1"/>
    <property type="molecule type" value="Genomic_DNA"/>
</dbReference>
<organism evidence="1 2">
    <name type="scientific">Trichothecium roseum</name>
    <dbReference type="NCBI Taxonomy" id="47278"/>
    <lineage>
        <taxon>Eukaryota</taxon>
        <taxon>Fungi</taxon>
        <taxon>Dikarya</taxon>
        <taxon>Ascomycota</taxon>
        <taxon>Pezizomycotina</taxon>
        <taxon>Sordariomycetes</taxon>
        <taxon>Hypocreomycetidae</taxon>
        <taxon>Hypocreales</taxon>
        <taxon>Hypocreales incertae sedis</taxon>
        <taxon>Trichothecium</taxon>
    </lineage>
</organism>